<dbReference type="AlphaFoldDB" id="A0A898IMX4"/>
<sequence length="85" mass="9575">MKTLLLTLVVVTILCLDLGYTRKCLKKYTPVRETSQTCPSGQVLCIKRWKSHKSGNKFFRGCAAACPKPKHNENIQCCAKDNCNK</sequence>
<dbReference type="GO" id="GO:0090729">
    <property type="term" value="F:toxin activity"/>
    <property type="evidence" value="ECO:0007669"/>
    <property type="project" value="InterPro"/>
</dbReference>
<dbReference type="SUPFAM" id="SSF57302">
    <property type="entry name" value="Snake toxin-like"/>
    <property type="match status" value="1"/>
</dbReference>
<evidence type="ECO:0000256" key="1">
    <source>
        <dbReference type="ARBA" id="ARBA00004613"/>
    </source>
</evidence>
<dbReference type="Pfam" id="PF21947">
    <property type="entry name" value="Toxin_cobra-type"/>
    <property type="match status" value="1"/>
</dbReference>
<name>A0A898IMX4_CALBG</name>
<reference evidence="5" key="1">
    <citation type="journal article" name="Toxins">
        <title>Electric Blue: Molecular Evolution of Three-Finger Toxins in the Long-Glanded Coral Snake Species Calliophis bivirgatus.</title>
        <authorList>
            <person name="Dashevsky D."/>
            <person name="Rokyta D."/>
            <person name="Frank N."/>
            <person name="Nouwens A."/>
            <person name="Fry B.G."/>
        </authorList>
    </citation>
    <scope>NUCLEOTIDE SEQUENCE</scope>
    <source>
        <tissue evidence="5">Venom gland</tissue>
    </source>
</reference>
<proteinExistence type="evidence at transcript level"/>
<evidence type="ECO:0000256" key="4">
    <source>
        <dbReference type="SAM" id="SignalP"/>
    </source>
</evidence>
<protein>
    <submittedName>
        <fullName evidence="5">Three-finger toxin</fullName>
    </submittedName>
</protein>
<keyword evidence="2" id="KW-0964">Secreted</keyword>
<dbReference type="PROSITE" id="PS00272">
    <property type="entry name" value="SNAKE_TOXIN"/>
    <property type="match status" value="1"/>
</dbReference>
<dbReference type="CDD" id="cd00206">
    <property type="entry name" value="TFP_snake_toxin"/>
    <property type="match status" value="1"/>
</dbReference>
<dbReference type="InterPro" id="IPR045860">
    <property type="entry name" value="Snake_toxin-like_sf"/>
</dbReference>
<accession>A0A898IMX4</accession>
<dbReference type="FunFam" id="2.10.60.10:FF:000024">
    <property type="entry name" value="Cytotoxin 1"/>
    <property type="match status" value="1"/>
</dbReference>
<dbReference type="InterPro" id="IPR018354">
    <property type="entry name" value="Snake_toxin_con_site"/>
</dbReference>
<evidence type="ECO:0000313" key="5">
    <source>
        <dbReference type="EMBL" id="QSI83922.1"/>
    </source>
</evidence>
<evidence type="ECO:0000256" key="3">
    <source>
        <dbReference type="ARBA" id="ARBA00023157"/>
    </source>
</evidence>
<evidence type="ECO:0000256" key="2">
    <source>
        <dbReference type="ARBA" id="ARBA00022525"/>
    </source>
</evidence>
<comment type="subcellular location">
    <subcellularLocation>
        <location evidence="1">Secreted</location>
    </subcellularLocation>
</comment>
<keyword evidence="3" id="KW-1015">Disulfide bond</keyword>
<keyword evidence="4" id="KW-0732">Signal</keyword>
<dbReference type="InterPro" id="IPR054131">
    <property type="entry name" value="Toxin_cobra-type"/>
</dbReference>
<dbReference type="GO" id="GO:0005576">
    <property type="term" value="C:extracellular region"/>
    <property type="evidence" value="ECO:0007669"/>
    <property type="project" value="UniProtKB-SubCell"/>
</dbReference>
<organism evidence="5">
    <name type="scientific">Calliophis bivirgatus</name>
    <name type="common">Blue Malaysian coral snake</name>
    <name type="synonym">Maticora bivirgata</name>
    <dbReference type="NCBI Taxonomy" id="8633"/>
    <lineage>
        <taxon>Eukaryota</taxon>
        <taxon>Metazoa</taxon>
        <taxon>Chordata</taxon>
        <taxon>Craniata</taxon>
        <taxon>Vertebrata</taxon>
        <taxon>Euteleostomi</taxon>
        <taxon>Lepidosauria</taxon>
        <taxon>Squamata</taxon>
        <taxon>Bifurcata</taxon>
        <taxon>Unidentata</taxon>
        <taxon>Episquamata</taxon>
        <taxon>Toxicofera</taxon>
        <taxon>Serpentes</taxon>
        <taxon>Colubroidea</taxon>
        <taxon>Elapidae</taxon>
        <taxon>Elapinae</taxon>
        <taxon>Calliophis</taxon>
    </lineage>
</organism>
<feature type="signal peptide" evidence="4">
    <location>
        <begin position="1"/>
        <end position="21"/>
    </location>
</feature>
<dbReference type="EMBL" id="MW575018">
    <property type="protein sequence ID" value="QSI83922.1"/>
    <property type="molecule type" value="mRNA"/>
</dbReference>
<dbReference type="InterPro" id="IPR003571">
    <property type="entry name" value="Snake_3FTx"/>
</dbReference>
<feature type="chain" id="PRO_5032889038" evidence="4">
    <location>
        <begin position="22"/>
        <end position="85"/>
    </location>
</feature>
<dbReference type="Gene3D" id="2.10.60.10">
    <property type="entry name" value="CD59"/>
    <property type="match status" value="1"/>
</dbReference>